<keyword evidence="8 10" id="KW-0472">Membrane</keyword>
<dbReference type="Gene3D" id="1.20.5.110">
    <property type="match status" value="1"/>
</dbReference>
<evidence type="ECO:0000256" key="7">
    <source>
        <dbReference type="ARBA" id="ARBA00023054"/>
    </source>
</evidence>
<dbReference type="GO" id="GO:0006890">
    <property type="term" value="P:retrograde vesicle-mediated transport, Golgi to endoplasmic reticulum"/>
    <property type="evidence" value="ECO:0000318"/>
    <property type="project" value="GO_Central"/>
</dbReference>
<dbReference type="Proteomes" id="UP000007241">
    <property type="component" value="Unassembled WGS sequence"/>
</dbReference>
<protein>
    <recommendedName>
        <fullName evidence="11">t-SNARE coiled-coil homology domain-containing protein</fullName>
    </recommendedName>
</protein>
<evidence type="ECO:0000256" key="5">
    <source>
        <dbReference type="ARBA" id="ARBA00022927"/>
    </source>
</evidence>
<dbReference type="GO" id="GO:0015031">
    <property type="term" value="P:protein transport"/>
    <property type="evidence" value="ECO:0007669"/>
    <property type="project" value="UniProtKB-KW"/>
</dbReference>
<comment type="subcellular location">
    <subcellularLocation>
        <location evidence="1">Membrane</location>
        <topology evidence="1">Single-pass type IV membrane protein</topology>
    </subcellularLocation>
</comment>
<feature type="domain" description="T-SNARE coiled-coil homology" evidence="11">
    <location>
        <begin position="258"/>
        <end position="320"/>
    </location>
</feature>
<feature type="compositionally biased region" description="Polar residues" evidence="9">
    <location>
        <begin position="181"/>
        <end position="193"/>
    </location>
</feature>
<evidence type="ECO:0000313" key="13">
    <source>
        <dbReference type="Proteomes" id="UP000007241"/>
    </source>
</evidence>
<feature type="compositionally biased region" description="Polar residues" evidence="9">
    <location>
        <begin position="199"/>
        <end position="218"/>
    </location>
</feature>
<proteinExistence type="inferred from homology"/>
<dbReference type="InParanoid" id="F4NYG9"/>
<feature type="region of interest" description="Disordered" evidence="9">
    <location>
        <begin position="176"/>
        <end position="223"/>
    </location>
</feature>
<evidence type="ECO:0000256" key="4">
    <source>
        <dbReference type="ARBA" id="ARBA00022692"/>
    </source>
</evidence>
<dbReference type="STRING" id="684364.F4NYG9"/>
<dbReference type="PANTHER" id="PTHR15959:SF0">
    <property type="entry name" value="SYNTAXIN-18"/>
    <property type="match status" value="1"/>
</dbReference>
<evidence type="ECO:0000256" key="10">
    <source>
        <dbReference type="SAM" id="Phobius"/>
    </source>
</evidence>
<gene>
    <name evidence="12" type="ORF">BATDEDRAFT_87218</name>
</gene>
<keyword evidence="7" id="KW-0175">Coiled coil</keyword>
<evidence type="ECO:0000256" key="9">
    <source>
        <dbReference type="SAM" id="MobiDB-lite"/>
    </source>
</evidence>
<evidence type="ECO:0000259" key="11">
    <source>
        <dbReference type="PROSITE" id="PS50192"/>
    </source>
</evidence>
<name>F4NYG9_BATDJ</name>
<dbReference type="GO" id="GO:0005783">
    <property type="term" value="C:endoplasmic reticulum"/>
    <property type="evidence" value="ECO:0000318"/>
    <property type="project" value="GO_Central"/>
</dbReference>
<accession>F4NYG9</accession>
<evidence type="ECO:0000313" key="12">
    <source>
        <dbReference type="EMBL" id="EGF81710.1"/>
    </source>
</evidence>
<dbReference type="SMART" id="SM00397">
    <property type="entry name" value="t_SNARE"/>
    <property type="match status" value="1"/>
</dbReference>
<evidence type="ECO:0000256" key="3">
    <source>
        <dbReference type="ARBA" id="ARBA00022448"/>
    </source>
</evidence>
<dbReference type="OMA" id="YRIRTHI"/>
<keyword evidence="5" id="KW-0653">Protein transport</keyword>
<keyword evidence="6 10" id="KW-1133">Transmembrane helix</keyword>
<dbReference type="RefSeq" id="XP_006677502.1">
    <property type="nucleotide sequence ID" value="XM_006677439.1"/>
</dbReference>
<feature type="transmembrane region" description="Helical" evidence="10">
    <location>
        <begin position="329"/>
        <end position="348"/>
    </location>
</feature>
<dbReference type="PANTHER" id="PTHR15959">
    <property type="entry name" value="SYNTAXIN-18"/>
    <property type="match status" value="1"/>
</dbReference>
<reference evidence="12 13" key="1">
    <citation type="submission" date="2009-12" db="EMBL/GenBank/DDBJ databases">
        <title>The draft genome of Batrachochytrium dendrobatidis.</title>
        <authorList>
            <consortium name="US DOE Joint Genome Institute (JGI-PGF)"/>
            <person name="Kuo A."/>
            <person name="Salamov A."/>
            <person name="Schmutz J."/>
            <person name="Lucas S."/>
            <person name="Pitluck S."/>
            <person name="Rosenblum E."/>
            <person name="Stajich J."/>
            <person name="Eisen M."/>
            <person name="Grigoriev I.V."/>
        </authorList>
    </citation>
    <scope>NUCLEOTIDE SEQUENCE [LARGE SCALE GENOMIC DNA]</scope>
    <source>
        <strain evidence="13">JAM81 / FGSC 10211</strain>
    </source>
</reference>
<dbReference type="SUPFAM" id="SSF58038">
    <property type="entry name" value="SNARE fusion complex"/>
    <property type="match status" value="1"/>
</dbReference>
<dbReference type="OrthoDB" id="342981at2759"/>
<keyword evidence="3" id="KW-0813">Transport</keyword>
<evidence type="ECO:0000256" key="1">
    <source>
        <dbReference type="ARBA" id="ARBA00004211"/>
    </source>
</evidence>
<comment type="similarity">
    <text evidence="2">Belongs to the syntaxin family.</text>
</comment>
<evidence type="ECO:0000256" key="2">
    <source>
        <dbReference type="ARBA" id="ARBA00009063"/>
    </source>
</evidence>
<dbReference type="EMBL" id="GL882881">
    <property type="protein sequence ID" value="EGF81710.1"/>
    <property type="molecule type" value="Genomic_DNA"/>
</dbReference>
<evidence type="ECO:0000256" key="6">
    <source>
        <dbReference type="ARBA" id="ARBA00022989"/>
    </source>
</evidence>
<dbReference type="GeneID" id="18242714"/>
<dbReference type="InterPro" id="IPR000727">
    <property type="entry name" value="T_SNARE_dom"/>
</dbReference>
<dbReference type="FunCoup" id="F4NYG9">
    <property type="interactions" value="214"/>
</dbReference>
<dbReference type="GO" id="GO:0031201">
    <property type="term" value="C:SNARE complex"/>
    <property type="evidence" value="ECO:0000318"/>
    <property type="project" value="GO_Central"/>
</dbReference>
<keyword evidence="4 10" id="KW-0812">Transmembrane</keyword>
<dbReference type="AlphaFoldDB" id="F4NYG9"/>
<sequence>MASVASFEHALHAQEHPSSTMLPTATPMEVSLMTDEKKDVLDMQIQAIIKGCLTMIQALSKLIDANAMNDKTDEKTGFLSMFETRTKLAGTIHLKSMRESVVWILEHRLMSTSNIQQAMQEYRLERSIRHQESYLRQDLSHLKVLLPKSPDRTTEARSSSLSRFVPNAVKARVGRFKNNRLDSSGSGRESLIQSDPILTDSSPQNTSPQHSSTTNTTPFKFDFPVDPYASNSMDEDESQMTFTVGERAALEQDNSTMMDQLESTLTQVRTATQSLNEIAQLQSTLAHHLQAQSETIDSIYDDAEKANQTIAKGNDNLKSAQKYFGGPRWWVLYVLLTISGLLLLLDSFF</sequence>
<dbReference type="PROSITE" id="PS50192">
    <property type="entry name" value="T_SNARE"/>
    <property type="match status" value="1"/>
</dbReference>
<evidence type="ECO:0000256" key="8">
    <source>
        <dbReference type="ARBA" id="ARBA00023136"/>
    </source>
</evidence>
<organism evidence="12 13">
    <name type="scientific">Batrachochytrium dendrobatidis (strain JAM81 / FGSC 10211)</name>
    <name type="common">Frog chytrid fungus</name>
    <dbReference type="NCBI Taxonomy" id="684364"/>
    <lineage>
        <taxon>Eukaryota</taxon>
        <taxon>Fungi</taxon>
        <taxon>Fungi incertae sedis</taxon>
        <taxon>Chytridiomycota</taxon>
        <taxon>Chytridiomycota incertae sedis</taxon>
        <taxon>Chytridiomycetes</taxon>
        <taxon>Rhizophydiales</taxon>
        <taxon>Rhizophydiales incertae sedis</taxon>
        <taxon>Batrachochytrium</taxon>
    </lineage>
</organism>
<dbReference type="HOGENOM" id="CLU_794499_0_0_1"/>
<keyword evidence="13" id="KW-1185">Reference proteome</keyword>